<dbReference type="SUPFAM" id="SSF55469">
    <property type="entry name" value="FMN-dependent nitroreductase-like"/>
    <property type="match status" value="1"/>
</dbReference>
<evidence type="ECO:0000313" key="3">
    <source>
        <dbReference type="EMBL" id="RCK70796.1"/>
    </source>
</evidence>
<feature type="region of interest" description="Disordered" evidence="1">
    <location>
        <begin position="172"/>
        <end position="204"/>
    </location>
</feature>
<sequence length="204" mass="22001">MSDDLAALLRRRRMVRDFDADAPVADEQLQQVLDAALATPSAGHAQVVSLVVLRGEQVEGFWRATSDPDADSAWLRGMRRAPVLVTVWTSEQGYAERYAEADKRRAAGEGFAAPWWWVDAGMSVLAMLLTVTETGLAACFFGVPADRQAALATALGVPDGWSSAGVVALGHRAPGERAAGSGRRRPRRPRELRVHDGRWGAPAS</sequence>
<feature type="domain" description="Nitroreductase" evidence="2">
    <location>
        <begin position="9"/>
        <end position="171"/>
    </location>
</feature>
<dbReference type="Pfam" id="PF00881">
    <property type="entry name" value="Nitroreductase"/>
    <property type="match status" value="1"/>
</dbReference>
<dbReference type="Gene3D" id="3.40.109.10">
    <property type="entry name" value="NADH Oxidase"/>
    <property type="match status" value="1"/>
</dbReference>
<dbReference type="PANTHER" id="PTHR23026">
    <property type="entry name" value="NADPH NITROREDUCTASE"/>
    <property type="match status" value="1"/>
</dbReference>
<reference evidence="3 4" key="1">
    <citation type="submission" date="2018-07" db="EMBL/GenBank/DDBJ databases">
        <title>Desertimonas flava gen. nov. sp. nov.</title>
        <authorList>
            <person name="Liu S."/>
        </authorList>
    </citation>
    <scope>NUCLEOTIDE SEQUENCE [LARGE SCALE GENOMIC DNA]</scope>
    <source>
        <strain evidence="3 4">16Sb5-5</strain>
    </source>
</reference>
<organism evidence="3 4">
    <name type="scientific">Desertihabitans brevis</name>
    <dbReference type="NCBI Taxonomy" id="2268447"/>
    <lineage>
        <taxon>Bacteria</taxon>
        <taxon>Bacillati</taxon>
        <taxon>Actinomycetota</taxon>
        <taxon>Actinomycetes</taxon>
        <taxon>Propionibacteriales</taxon>
        <taxon>Propionibacteriaceae</taxon>
        <taxon>Desertihabitans</taxon>
    </lineage>
</organism>
<comment type="caution">
    <text evidence="3">The sequence shown here is derived from an EMBL/GenBank/DDBJ whole genome shotgun (WGS) entry which is preliminary data.</text>
</comment>
<dbReference type="CDD" id="cd02062">
    <property type="entry name" value="Nitro_FMN_reductase"/>
    <property type="match status" value="1"/>
</dbReference>
<keyword evidence="4" id="KW-1185">Reference proteome</keyword>
<gene>
    <name evidence="3" type="ORF">DT076_05230</name>
</gene>
<proteinExistence type="predicted"/>
<dbReference type="AlphaFoldDB" id="A0A367YY30"/>
<evidence type="ECO:0000313" key="4">
    <source>
        <dbReference type="Proteomes" id="UP000252770"/>
    </source>
</evidence>
<evidence type="ECO:0000259" key="2">
    <source>
        <dbReference type="Pfam" id="PF00881"/>
    </source>
</evidence>
<dbReference type="InterPro" id="IPR029479">
    <property type="entry name" value="Nitroreductase"/>
</dbReference>
<name>A0A367YY30_9ACTN</name>
<evidence type="ECO:0000256" key="1">
    <source>
        <dbReference type="SAM" id="MobiDB-lite"/>
    </source>
</evidence>
<accession>A0A367YY30</accession>
<dbReference type="RefSeq" id="WP_114125566.1">
    <property type="nucleotide sequence ID" value="NZ_QOUI01000002.1"/>
</dbReference>
<dbReference type="Proteomes" id="UP000252770">
    <property type="component" value="Unassembled WGS sequence"/>
</dbReference>
<feature type="compositionally biased region" description="Basic and acidic residues" evidence="1">
    <location>
        <begin position="189"/>
        <end position="198"/>
    </location>
</feature>
<dbReference type="GO" id="GO:0016491">
    <property type="term" value="F:oxidoreductase activity"/>
    <property type="evidence" value="ECO:0007669"/>
    <property type="project" value="InterPro"/>
</dbReference>
<dbReference type="EMBL" id="QOUI01000002">
    <property type="protein sequence ID" value="RCK70796.1"/>
    <property type="molecule type" value="Genomic_DNA"/>
</dbReference>
<dbReference type="PANTHER" id="PTHR23026:SF123">
    <property type="entry name" value="NAD(P)H NITROREDUCTASE RV3131-RELATED"/>
    <property type="match status" value="1"/>
</dbReference>
<protein>
    <submittedName>
        <fullName evidence="3">Nitroreductase family protein</fullName>
    </submittedName>
</protein>
<dbReference type="InterPro" id="IPR000415">
    <property type="entry name" value="Nitroreductase-like"/>
</dbReference>
<dbReference type="InterPro" id="IPR050627">
    <property type="entry name" value="Nitroreductase/BluB"/>
</dbReference>